<dbReference type="EMBL" id="JAWDGP010001945">
    <property type="protein sequence ID" value="KAK3786724.1"/>
    <property type="molecule type" value="Genomic_DNA"/>
</dbReference>
<sequence length="78" mass="8254">MCSHLVPPANIRKVIPGLPDGNIVGASAGGNEPPNVTYGVRYFGQVRASIAYFGIQAPWGAARNQNRASLTIIQFASE</sequence>
<proteinExistence type="predicted"/>
<dbReference type="Proteomes" id="UP001283361">
    <property type="component" value="Unassembled WGS sequence"/>
</dbReference>
<protein>
    <submittedName>
        <fullName evidence="1">Uncharacterized protein</fullName>
    </submittedName>
</protein>
<organism evidence="1 2">
    <name type="scientific">Elysia crispata</name>
    <name type="common">lettuce slug</name>
    <dbReference type="NCBI Taxonomy" id="231223"/>
    <lineage>
        <taxon>Eukaryota</taxon>
        <taxon>Metazoa</taxon>
        <taxon>Spiralia</taxon>
        <taxon>Lophotrochozoa</taxon>
        <taxon>Mollusca</taxon>
        <taxon>Gastropoda</taxon>
        <taxon>Heterobranchia</taxon>
        <taxon>Euthyneura</taxon>
        <taxon>Panpulmonata</taxon>
        <taxon>Sacoglossa</taxon>
        <taxon>Placobranchoidea</taxon>
        <taxon>Plakobranchidae</taxon>
        <taxon>Elysia</taxon>
    </lineage>
</organism>
<dbReference type="AlphaFoldDB" id="A0AAE1AF14"/>
<comment type="caution">
    <text evidence="1">The sequence shown here is derived from an EMBL/GenBank/DDBJ whole genome shotgun (WGS) entry which is preliminary data.</text>
</comment>
<reference evidence="1" key="1">
    <citation type="journal article" date="2023" name="G3 (Bethesda)">
        <title>A reference genome for the long-term kleptoplast-retaining sea slug Elysia crispata morphotype clarki.</title>
        <authorList>
            <person name="Eastman K.E."/>
            <person name="Pendleton A.L."/>
            <person name="Shaikh M.A."/>
            <person name="Suttiyut T."/>
            <person name="Ogas R."/>
            <person name="Tomko P."/>
            <person name="Gavelis G."/>
            <person name="Widhalm J.R."/>
            <person name="Wisecaver J.H."/>
        </authorList>
    </citation>
    <scope>NUCLEOTIDE SEQUENCE</scope>
    <source>
        <strain evidence="1">ECLA1</strain>
    </source>
</reference>
<name>A0AAE1AF14_9GAST</name>
<gene>
    <name evidence="1" type="ORF">RRG08_000932</name>
</gene>
<evidence type="ECO:0000313" key="2">
    <source>
        <dbReference type="Proteomes" id="UP001283361"/>
    </source>
</evidence>
<accession>A0AAE1AF14</accession>
<keyword evidence="2" id="KW-1185">Reference proteome</keyword>
<evidence type="ECO:0000313" key="1">
    <source>
        <dbReference type="EMBL" id="KAK3786724.1"/>
    </source>
</evidence>